<dbReference type="GO" id="GO:0004029">
    <property type="term" value="F:aldehyde dehydrogenase (NAD+) activity"/>
    <property type="evidence" value="ECO:0007669"/>
    <property type="project" value="TreeGrafter"/>
</dbReference>
<evidence type="ECO:0000313" key="3">
    <source>
        <dbReference type="EMBL" id="AYQ72532.1"/>
    </source>
</evidence>
<dbReference type="PANTHER" id="PTHR48079">
    <property type="entry name" value="PROTEIN YEEZ"/>
    <property type="match status" value="1"/>
</dbReference>
<dbReference type="InterPro" id="IPR051783">
    <property type="entry name" value="NAD(P)-dependent_oxidoreduct"/>
</dbReference>
<dbReference type="InterPro" id="IPR036291">
    <property type="entry name" value="NAD(P)-bd_dom_sf"/>
</dbReference>
<dbReference type="GO" id="GO:0005737">
    <property type="term" value="C:cytoplasm"/>
    <property type="evidence" value="ECO:0007669"/>
    <property type="project" value="TreeGrafter"/>
</dbReference>
<dbReference type="InterPro" id="IPR001509">
    <property type="entry name" value="Epimerase_deHydtase"/>
</dbReference>
<keyword evidence="4" id="KW-1185">Reference proteome</keyword>
<dbReference type="SUPFAM" id="SSF51735">
    <property type="entry name" value="NAD(P)-binding Rossmann-fold domains"/>
    <property type="match status" value="1"/>
</dbReference>
<feature type="compositionally biased region" description="Basic and acidic residues" evidence="1">
    <location>
        <begin position="305"/>
        <end position="324"/>
    </location>
</feature>
<dbReference type="PANTHER" id="PTHR48079:SF6">
    <property type="entry name" value="NAD(P)-BINDING DOMAIN-CONTAINING PROTEIN-RELATED"/>
    <property type="match status" value="1"/>
</dbReference>
<dbReference type="AlphaFoldDB" id="A0A3G3JWC0"/>
<evidence type="ECO:0000313" key="4">
    <source>
        <dbReference type="Proteomes" id="UP000269097"/>
    </source>
</evidence>
<dbReference type="RefSeq" id="WP_123040592.1">
    <property type="nucleotide sequence ID" value="NZ_CP033433.1"/>
</dbReference>
<feature type="region of interest" description="Disordered" evidence="1">
    <location>
        <begin position="302"/>
        <end position="324"/>
    </location>
</feature>
<evidence type="ECO:0000259" key="2">
    <source>
        <dbReference type="Pfam" id="PF01370"/>
    </source>
</evidence>
<dbReference type="Pfam" id="PF01370">
    <property type="entry name" value="Epimerase"/>
    <property type="match status" value="1"/>
</dbReference>
<evidence type="ECO:0000256" key="1">
    <source>
        <dbReference type="SAM" id="MobiDB-lite"/>
    </source>
</evidence>
<dbReference type="Gene3D" id="3.40.50.720">
    <property type="entry name" value="NAD(P)-binding Rossmann-like Domain"/>
    <property type="match status" value="1"/>
</dbReference>
<sequence>MKILILGGTRFLGYHLVMSAVRAGHEVTIFSRGQTDTAELPECVERLVGDRDGRLSALQGRQWDAVIDTSGYVPRIVRQSAELLAGNAGHYTFVSSISAYAGLDRSGVNEESPLLELTEPGSEEVAKHYGALKALSEKEILTAFPDRALIVRPGLIVGPRDTTDRFTYWPSRIKRGGQVLAPGPRDARIQILDVRDLADWIVRLAEARQAGIYNAAGPEGILSMEELLEACRTALNPQAGLVWADTPFLLERGVGPWIEMPLWLPGVGDTAEVAGLMAADNRKAIGDGLTFRPLEETIRDTAAWDESRPDTAERKAGMSPEREASLLAEWLE</sequence>
<organism evidence="3 4">
    <name type="scientific">Cohnella candidum</name>
    <dbReference type="NCBI Taxonomy" id="2674991"/>
    <lineage>
        <taxon>Bacteria</taxon>
        <taxon>Bacillati</taxon>
        <taxon>Bacillota</taxon>
        <taxon>Bacilli</taxon>
        <taxon>Bacillales</taxon>
        <taxon>Paenibacillaceae</taxon>
        <taxon>Cohnella</taxon>
    </lineage>
</organism>
<gene>
    <name evidence="3" type="ORF">EAV92_08105</name>
</gene>
<dbReference type="KEGG" id="coh:EAV92_08105"/>
<accession>A0A3G3JWC0</accession>
<dbReference type="Proteomes" id="UP000269097">
    <property type="component" value="Chromosome"/>
</dbReference>
<reference evidence="3 4" key="1">
    <citation type="submission" date="2018-10" db="EMBL/GenBank/DDBJ databases">
        <title>Genome Sequence of Cohnella sp.</title>
        <authorList>
            <person name="Srinivasan S."/>
            <person name="Kim M.K."/>
        </authorList>
    </citation>
    <scope>NUCLEOTIDE SEQUENCE [LARGE SCALE GENOMIC DNA]</scope>
    <source>
        <strain evidence="3 4">18JY8-7</strain>
    </source>
</reference>
<proteinExistence type="predicted"/>
<name>A0A3G3JWC0_9BACL</name>
<feature type="domain" description="NAD-dependent epimerase/dehydratase" evidence="2">
    <location>
        <begin position="3"/>
        <end position="215"/>
    </location>
</feature>
<dbReference type="EMBL" id="CP033433">
    <property type="protein sequence ID" value="AYQ72532.1"/>
    <property type="molecule type" value="Genomic_DNA"/>
</dbReference>
<protein>
    <submittedName>
        <fullName evidence="3">NAD-dependent epimerase/dehydratase family protein</fullName>
    </submittedName>
</protein>